<dbReference type="InterPro" id="IPR008003">
    <property type="entry name" value="DUF739"/>
</dbReference>
<dbReference type="Proteomes" id="UP001164187">
    <property type="component" value="Chromosome"/>
</dbReference>
<sequence>MAWDYSKLLGKIKEKYGTQDKFAKELGMSATTLNLKLNNKLEFTQKQMFLACDLLNIDRSKTNDYFFEQLVKQV</sequence>
<gene>
    <name evidence="1" type="ORF">O0R46_08580</name>
</gene>
<name>A0ABY7JNG9_9FIRM</name>
<reference evidence="1" key="1">
    <citation type="submission" date="2022-12" db="EMBL/GenBank/DDBJ databases">
        <title>Peptostreptococcus.</title>
        <authorList>
            <person name="Lee S.H."/>
        </authorList>
    </citation>
    <scope>NUCLEOTIDE SEQUENCE</scope>
    <source>
        <strain evidence="1">CBA3647</strain>
    </source>
</reference>
<dbReference type="Pfam" id="PF05339">
    <property type="entry name" value="DUF739"/>
    <property type="match status" value="1"/>
</dbReference>
<organism evidence="1 2">
    <name type="scientific">Peptostreptococcus equinus</name>
    <dbReference type="NCBI Taxonomy" id="3003601"/>
    <lineage>
        <taxon>Bacteria</taxon>
        <taxon>Bacillati</taxon>
        <taxon>Bacillota</taxon>
        <taxon>Clostridia</taxon>
        <taxon>Peptostreptococcales</taxon>
        <taxon>Peptostreptococcaceae</taxon>
        <taxon>Peptostreptococcus</taxon>
    </lineage>
</organism>
<dbReference type="SUPFAM" id="SSF47413">
    <property type="entry name" value="lambda repressor-like DNA-binding domains"/>
    <property type="match status" value="1"/>
</dbReference>
<evidence type="ECO:0000313" key="1">
    <source>
        <dbReference type="EMBL" id="WAW14645.1"/>
    </source>
</evidence>
<proteinExistence type="predicted"/>
<accession>A0ABY7JNG9</accession>
<dbReference type="EMBL" id="CP114052">
    <property type="protein sequence ID" value="WAW14645.1"/>
    <property type="molecule type" value="Genomic_DNA"/>
</dbReference>
<protein>
    <submittedName>
        <fullName evidence="1">DUF739 family protein</fullName>
    </submittedName>
</protein>
<dbReference type="InterPro" id="IPR010982">
    <property type="entry name" value="Lambda_DNA-bd_dom_sf"/>
</dbReference>
<dbReference type="RefSeq" id="WP_269311342.1">
    <property type="nucleotide sequence ID" value="NZ_CP114052.1"/>
</dbReference>
<keyword evidence="2" id="KW-1185">Reference proteome</keyword>
<evidence type="ECO:0000313" key="2">
    <source>
        <dbReference type="Proteomes" id="UP001164187"/>
    </source>
</evidence>